<evidence type="ECO:0000313" key="2">
    <source>
        <dbReference type="Proteomes" id="UP001257060"/>
    </source>
</evidence>
<proteinExistence type="predicted"/>
<comment type="caution">
    <text evidence="1">The sequence shown here is derived from an EMBL/GenBank/DDBJ whole genome shotgun (WGS) entry which is preliminary data.</text>
</comment>
<dbReference type="Proteomes" id="UP001257060">
    <property type="component" value="Unassembled WGS sequence"/>
</dbReference>
<protein>
    <submittedName>
        <fullName evidence="1">Uncharacterized protein</fullName>
    </submittedName>
</protein>
<organism evidence="1 2">
    <name type="scientific">Halogeometricum salsisoli</name>
    <dbReference type="NCBI Taxonomy" id="2950536"/>
    <lineage>
        <taxon>Archaea</taxon>
        <taxon>Methanobacteriati</taxon>
        <taxon>Methanobacteriota</taxon>
        <taxon>Stenosarchaea group</taxon>
        <taxon>Halobacteria</taxon>
        <taxon>Halobacteriales</taxon>
        <taxon>Haloferacaceae</taxon>
        <taxon>Halogeometricum</taxon>
    </lineage>
</organism>
<sequence length="69" mass="7729">MTGRRFGDELGPTYLEAVEARDDDRCATLVEVIEHYLVTDLEANLALYYGDIGEEFESVHLGSTVEFSV</sequence>
<reference evidence="1 2" key="1">
    <citation type="submission" date="2022-06" db="EMBL/GenBank/DDBJ databases">
        <title>Halogeometricum sp. a new haloarchaeum isolate from saline soil.</title>
        <authorList>
            <person name="Strakova D."/>
            <person name="Galisteo C."/>
            <person name="Sanchez-Porro C."/>
            <person name="Ventosa A."/>
        </authorList>
    </citation>
    <scope>NUCLEOTIDE SEQUENCE [LARGE SCALE GENOMIC DNA]</scope>
    <source>
        <strain evidence="1 2">S1BR25-6</strain>
    </source>
</reference>
<gene>
    <name evidence="1" type="ORF">NDI76_19400</name>
</gene>
<dbReference type="RefSeq" id="WP_310925838.1">
    <property type="nucleotide sequence ID" value="NZ_JAMQOP010000005.1"/>
</dbReference>
<dbReference type="EMBL" id="JAMQOP010000005">
    <property type="protein sequence ID" value="MDS0300917.1"/>
    <property type="molecule type" value="Genomic_DNA"/>
</dbReference>
<keyword evidence="2" id="KW-1185">Reference proteome</keyword>
<evidence type="ECO:0000313" key="1">
    <source>
        <dbReference type="EMBL" id="MDS0300917.1"/>
    </source>
</evidence>
<accession>A0ABU2GJA3</accession>
<name>A0ABU2GJA3_9EURY</name>